<keyword evidence="1" id="KW-0732">Signal</keyword>
<evidence type="ECO:0000313" key="2">
    <source>
        <dbReference type="EMBL" id="CAA9268959.1"/>
    </source>
</evidence>
<evidence type="ECO:0000256" key="1">
    <source>
        <dbReference type="SAM" id="SignalP"/>
    </source>
</evidence>
<gene>
    <name evidence="2" type="ORF">AVDCRST_MAG56-2919</name>
</gene>
<dbReference type="Gene3D" id="1.25.40.10">
    <property type="entry name" value="Tetratricopeptide repeat domain"/>
    <property type="match status" value="1"/>
</dbReference>
<name>A0A6J4J2P6_9SPHI</name>
<feature type="signal peptide" evidence="1">
    <location>
        <begin position="1"/>
        <end position="22"/>
    </location>
</feature>
<dbReference type="InterPro" id="IPR011990">
    <property type="entry name" value="TPR-like_helical_dom_sf"/>
</dbReference>
<dbReference type="InterPro" id="IPR021314">
    <property type="entry name" value="DUF2911"/>
</dbReference>
<dbReference type="Pfam" id="PF11138">
    <property type="entry name" value="DUF2911"/>
    <property type="match status" value="1"/>
</dbReference>
<dbReference type="AlphaFoldDB" id="A0A6J4J2P6"/>
<sequence length="284" mass="31528">MKKGFLLALFAVSLFVTPGAFAQIAMPQPSPSATVTQKVGLADVSVSYSRPSARGRQIFGGLRPYGKLWRTGANAATKLTFSEEVTVNGTKVPAGEYSLFTIPGKDEWTVMLNKNAKAGENDYKEAEDVARFKVKPAKTAAPYETFTIDFSDLTTNTANLNIKWENTKATLKLETDVDSKVMAQIKEKVIDNPNANPNDLFAASVYYMDNNKDLNQALTWMNKATQTDPKFWQLHQKARLQAKLKDYKNAEATARKSIELAKTAKNDDYVQLNEKLLAEMPKAK</sequence>
<organism evidence="2">
    <name type="scientific">uncultured Cytophagales bacterium</name>
    <dbReference type="NCBI Taxonomy" id="158755"/>
    <lineage>
        <taxon>Bacteria</taxon>
        <taxon>Pseudomonadati</taxon>
        <taxon>Bacteroidota</taxon>
        <taxon>Sphingobacteriia</taxon>
        <taxon>Sphingobacteriales</taxon>
        <taxon>environmental samples</taxon>
    </lineage>
</organism>
<protein>
    <recommendedName>
        <fullName evidence="3">DUF2911 domain-containing protein</fullName>
    </recommendedName>
</protein>
<feature type="chain" id="PRO_5026904438" description="DUF2911 domain-containing protein" evidence="1">
    <location>
        <begin position="23"/>
        <end position="284"/>
    </location>
</feature>
<reference evidence="2" key="1">
    <citation type="submission" date="2020-02" db="EMBL/GenBank/DDBJ databases">
        <authorList>
            <person name="Meier V. D."/>
        </authorList>
    </citation>
    <scope>NUCLEOTIDE SEQUENCE</scope>
    <source>
        <strain evidence="2">AVDCRST_MAG56</strain>
    </source>
</reference>
<proteinExistence type="predicted"/>
<evidence type="ECO:0008006" key="3">
    <source>
        <dbReference type="Google" id="ProtNLM"/>
    </source>
</evidence>
<dbReference type="SUPFAM" id="SSF48452">
    <property type="entry name" value="TPR-like"/>
    <property type="match status" value="1"/>
</dbReference>
<accession>A0A6J4J2P6</accession>
<dbReference type="EMBL" id="CADCTQ010000251">
    <property type="protein sequence ID" value="CAA9268959.1"/>
    <property type="molecule type" value="Genomic_DNA"/>
</dbReference>